<name>A0ABM7D1A4_9GAMM</name>
<dbReference type="PANTHER" id="PTHR38013:SF1">
    <property type="entry name" value="GLYCOPROTEIN_POLYSACCHARIDE METABOLISM"/>
    <property type="match status" value="1"/>
</dbReference>
<dbReference type="Proteomes" id="UP000278437">
    <property type="component" value="Chromosome"/>
</dbReference>
<gene>
    <name evidence="2" type="ORF">STH12_00941</name>
</gene>
<organism evidence="2 3">
    <name type="scientific">Shewanella khirikhana</name>
    <dbReference type="NCBI Taxonomy" id="1965282"/>
    <lineage>
        <taxon>Bacteria</taxon>
        <taxon>Pseudomonadati</taxon>
        <taxon>Pseudomonadota</taxon>
        <taxon>Gammaproteobacteria</taxon>
        <taxon>Alteromonadales</taxon>
        <taxon>Shewanellaceae</taxon>
        <taxon>Shewanella</taxon>
    </lineage>
</organism>
<dbReference type="EMBL" id="CP020373">
    <property type="protein sequence ID" value="AZQ10077.1"/>
    <property type="molecule type" value="Genomic_DNA"/>
</dbReference>
<evidence type="ECO:0000256" key="1">
    <source>
        <dbReference type="SAM" id="SignalP"/>
    </source>
</evidence>
<dbReference type="PANTHER" id="PTHR38013">
    <property type="entry name" value="GLYCOPROTEIN/POLYSACCHARIDE METABOLISM"/>
    <property type="match status" value="1"/>
</dbReference>
<accession>A0ABM7D1A4</accession>
<keyword evidence="3" id="KW-1185">Reference proteome</keyword>
<dbReference type="InterPro" id="IPR039366">
    <property type="entry name" value="Pilotin"/>
</dbReference>
<keyword evidence="1" id="KW-0732">Signal</keyword>
<dbReference type="Pfam" id="PF09619">
    <property type="entry name" value="YscW"/>
    <property type="match status" value="1"/>
</dbReference>
<dbReference type="InterPro" id="IPR053196">
    <property type="entry name" value="Lipoprotein_YbaY-like"/>
</dbReference>
<feature type="signal peptide" evidence="1">
    <location>
        <begin position="1"/>
        <end position="26"/>
    </location>
</feature>
<protein>
    <recommendedName>
        <fullName evidence="4">Chaperone for general secretion pathway YbaY</fullName>
    </recommendedName>
</protein>
<sequence>MLKSMFRPAARLVSVFAMLLTLGSLSGCVTVEEPKPVIINGAAGYLERVALPPNSAITIAVIDLDTPGVIFAQKTFNVVRAPVPFKFILPPETIDPKVNYGVVALIKHNNQVIFQTYDRFPVIHNNKFTTEVVMKQVNN</sequence>
<proteinExistence type="predicted"/>
<dbReference type="PROSITE" id="PS51257">
    <property type="entry name" value="PROKAR_LIPOPROTEIN"/>
    <property type="match status" value="1"/>
</dbReference>
<feature type="chain" id="PRO_5046804580" description="Chaperone for general secretion pathway YbaY" evidence="1">
    <location>
        <begin position="27"/>
        <end position="139"/>
    </location>
</feature>
<evidence type="ECO:0000313" key="3">
    <source>
        <dbReference type="Proteomes" id="UP000278437"/>
    </source>
</evidence>
<evidence type="ECO:0000313" key="2">
    <source>
        <dbReference type="EMBL" id="AZQ10077.1"/>
    </source>
</evidence>
<evidence type="ECO:0008006" key="4">
    <source>
        <dbReference type="Google" id="ProtNLM"/>
    </source>
</evidence>
<reference evidence="3" key="1">
    <citation type="submission" date="2017-03" db="EMBL/GenBank/DDBJ databases">
        <title>Full genome sequence of a non-lethal Shewanella isolate that potentiates virulence of Vibio parahaemolyticus causing acute hepatopancreatic necrosis disease (AHPND) in shrimp.</title>
        <authorList>
            <person name="Prachumwat A."/>
            <person name="Sritunyalucksana K."/>
        </authorList>
    </citation>
    <scope>NUCLEOTIDE SEQUENCE [LARGE SCALE GENOMIC DNA]</scope>
    <source>
        <strain evidence="3">TH2012</strain>
    </source>
</reference>